<dbReference type="Pfam" id="PF00890">
    <property type="entry name" value="FAD_binding_2"/>
    <property type="match status" value="1"/>
</dbReference>
<protein>
    <submittedName>
        <fullName evidence="6">Succinate dehydrogenase/fumarate reductase, flavoprotein subunit</fullName>
    </submittedName>
</protein>
<dbReference type="Gene3D" id="3.90.700.10">
    <property type="entry name" value="Succinate dehydrogenase/fumarate reductase flavoprotein, catalytic domain"/>
    <property type="match status" value="1"/>
</dbReference>
<dbReference type="GO" id="GO:0033765">
    <property type="term" value="F:steroid dehydrogenase activity, acting on the CH-CH group of donors"/>
    <property type="evidence" value="ECO:0007669"/>
    <property type="project" value="UniProtKB-ARBA"/>
</dbReference>
<dbReference type="RefSeq" id="WP_091025084.1">
    <property type="nucleotide sequence ID" value="NZ_BKAE01000006.1"/>
</dbReference>
<dbReference type="Gene3D" id="3.50.50.60">
    <property type="entry name" value="FAD/NAD(P)-binding domain"/>
    <property type="match status" value="1"/>
</dbReference>
<dbReference type="PRINTS" id="PR00411">
    <property type="entry name" value="PNDRDTASEI"/>
</dbReference>
<evidence type="ECO:0000313" key="6">
    <source>
        <dbReference type="EMBL" id="SDN59362.1"/>
    </source>
</evidence>
<dbReference type="InterPro" id="IPR050315">
    <property type="entry name" value="FAD-oxidoreductase_2"/>
</dbReference>
<evidence type="ECO:0000259" key="5">
    <source>
        <dbReference type="Pfam" id="PF00890"/>
    </source>
</evidence>
<dbReference type="GO" id="GO:0008202">
    <property type="term" value="P:steroid metabolic process"/>
    <property type="evidence" value="ECO:0007669"/>
    <property type="project" value="UniProtKB-ARBA"/>
</dbReference>
<sequence length="496" mass="52748">MTSTPKGTAIPAVLPAADLPADAPSYDVVVVGFGIAGGCAALEAARAGASVLLLEKAAVHGGTSSMSGGHFYLGGGTAVQRATSQEDSADEMYKYLLAVSKDPEPDKIRVYCDESVEHFDWLESLGFEFERSYYPEKAVIQPGTQGLMFTGNEKVWPFREQARPAPRGHKVPVPGDTEGTRIVMDLLRERIEEARVTVRYETGVTNLVVADSNSGSGAVVGVAWRSFDETGFVAAPSVIVAAGGFVMNPDMVAEHTPALGSKLFTLGSTYDDGLGIRLGQSVGAELKHMDEPFITAPLYPPSVLVKGLLVNQAGERFVAEDSYHSRTSQFVMEQPDSAAYLIVDSEHVEYPKMPLVPLIDGYETVAEMASALGVPLDTLQATLDRYNANAERGEDPDFHKAAEWLAPQSVGPWAVFDVRLGHALYAGFTLGGIRVSVDGEVQRPDGSVVHGLYAAGACASNLAQDGKGYCSGTQLGEGSYFGRRAGRHAAAARARV</sequence>
<dbReference type="EMBL" id="FNIC01000003">
    <property type="protein sequence ID" value="SDN59362.1"/>
    <property type="molecule type" value="Genomic_DNA"/>
</dbReference>
<name>A0A1H0CNE2_9ACTN</name>
<dbReference type="PANTHER" id="PTHR43400">
    <property type="entry name" value="FUMARATE REDUCTASE"/>
    <property type="match status" value="1"/>
</dbReference>
<dbReference type="InterPro" id="IPR027477">
    <property type="entry name" value="Succ_DH/fumarate_Rdtase_cat_sf"/>
</dbReference>
<dbReference type="OrthoDB" id="337830at2"/>
<dbReference type="NCBIfam" id="NF005508">
    <property type="entry name" value="PRK07121.1-1"/>
    <property type="match status" value="1"/>
</dbReference>
<dbReference type="Proteomes" id="UP000199004">
    <property type="component" value="Unassembled WGS sequence"/>
</dbReference>
<evidence type="ECO:0000256" key="2">
    <source>
        <dbReference type="ARBA" id="ARBA00022630"/>
    </source>
</evidence>
<dbReference type="AlphaFoldDB" id="A0A1H0CNE2"/>
<keyword evidence="2" id="KW-0285">Flavoprotein</keyword>
<evidence type="ECO:0000256" key="1">
    <source>
        <dbReference type="ARBA" id="ARBA00001974"/>
    </source>
</evidence>
<reference evidence="6 7" key="1">
    <citation type="submission" date="2016-10" db="EMBL/GenBank/DDBJ databases">
        <authorList>
            <person name="de Groot N.N."/>
        </authorList>
    </citation>
    <scope>NUCLEOTIDE SEQUENCE [LARGE SCALE GENOMIC DNA]</scope>
    <source>
        <strain evidence="6 7">CGMCC 1.11147</strain>
    </source>
</reference>
<evidence type="ECO:0000256" key="3">
    <source>
        <dbReference type="ARBA" id="ARBA00022827"/>
    </source>
</evidence>
<dbReference type="NCBIfam" id="NF005510">
    <property type="entry name" value="PRK07121.1-3"/>
    <property type="match status" value="1"/>
</dbReference>
<evidence type="ECO:0000256" key="4">
    <source>
        <dbReference type="ARBA" id="ARBA00023002"/>
    </source>
</evidence>
<dbReference type="SUPFAM" id="SSF51905">
    <property type="entry name" value="FAD/NAD(P)-binding domain"/>
    <property type="match status" value="1"/>
</dbReference>
<keyword evidence="3" id="KW-0274">FAD</keyword>
<feature type="domain" description="FAD-dependent oxidoreductase 2 FAD-binding" evidence="5">
    <location>
        <begin position="27"/>
        <end position="460"/>
    </location>
</feature>
<dbReference type="InterPro" id="IPR036188">
    <property type="entry name" value="FAD/NAD-bd_sf"/>
</dbReference>
<keyword evidence="7" id="KW-1185">Reference proteome</keyword>
<dbReference type="STRING" id="1005944.SAMN05192576_2477"/>
<dbReference type="InterPro" id="IPR003953">
    <property type="entry name" value="FAD-dep_OxRdtase_2_FAD-bd"/>
</dbReference>
<evidence type="ECO:0000313" key="7">
    <source>
        <dbReference type="Proteomes" id="UP000199004"/>
    </source>
</evidence>
<gene>
    <name evidence="6" type="ORF">SAMN05192576_2477</name>
</gene>
<dbReference type="PANTHER" id="PTHR43400:SF10">
    <property type="entry name" value="3-OXOSTEROID 1-DEHYDROGENASE"/>
    <property type="match status" value="1"/>
</dbReference>
<comment type="cofactor">
    <cofactor evidence="1">
        <name>FAD</name>
        <dbReference type="ChEBI" id="CHEBI:57692"/>
    </cofactor>
</comment>
<dbReference type="SUPFAM" id="SSF56425">
    <property type="entry name" value="Succinate dehydrogenase/fumarate reductase flavoprotein, catalytic domain"/>
    <property type="match status" value="1"/>
</dbReference>
<keyword evidence="4" id="KW-0560">Oxidoreductase</keyword>
<organism evidence="6 7">
    <name type="scientific">Nocardioides szechwanensis</name>
    <dbReference type="NCBI Taxonomy" id="1005944"/>
    <lineage>
        <taxon>Bacteria</taxon>
        <taxon>Bacillati</taxon>
        <taxon>Actinomycetota</taxon>
        <taxon>Actinomycetes</taxon>
        <taxon>Propionibacteriales</taxon>
        <taxon>Nocardioidaceae</taxon>
        <taxon>Nocardioides</taxon>
    </lineage>
</organism>
<proteinExistence type="predicted"/>
<accession>A0A1H0CNE2</accession>